<dbReference type="Pfam" id="PF00356">
    <property type="entry name" value="LacI"/>
    <property type="match status" value="1"/>
</dbReference>
<dbReference type="CDD" id="cd01392">
    <property type="entry name" value="HTH_LacI"/>
    <property type="match status" value="1"/>
</dbReference>
<dbReference type="Gene3D" id="3.40.50.2300">
    <property type="match status" value="2"/>
</dbReference>
<sequence length="335" mass="35487">MVKIADVARRAGVAPSTVSYVLSGKRVISPSTRERVEQAIRELGYRPHAGARALASNRTNILALMIPLHANVGVPVVMQFAVAAATAARRHDYDLLLLTQEEGEQGLRRVVDGAIVDGLIVMDVQLHDARLPILRSIDLPSVLIGVPADPAGLTCIDLDFRAAGAVCADHLAGLGHRRIAMVGSPPEVYARETAFAQRVSDGFQAAAREHGMTAQVIPCAPTVEAAQRLVDRLLAEDGAPTGLVVHNEPILEPLMAAFAARGRRIPEDLSVVALCPHDVAEHPIVPVTNVAIPAAEVGERAVDLLIELLAGRSVPERTLLPPVLTVRASTARAPG</sequence>
<dbReference type="PANTHER" id="PTHR30146:SF153">
    <property type="entry name" value="LACTOSE OPERON REPRESSOR"/>
    <property type="match status" value="1"/>
</dbReference>
<dbReference type="Proteomes" id="UP000466794">
    <property type="component" value="Unassembled WGS sequence"/>
</dbReference>
<dbReference type="GO" id="GO:0000976">
    <property type="term" value="F:transcription cis-regulatory region binding"/>
    <property type="evidence" value="ECO:0007669"/>
    <property type="project" value="TreeGrafter"/>
</dbReference>
<keyword evidence="6" id="KW-1185">Reference proteome</keyword>
<evidence type="ECO:0000256" key="2">
    <source>
        <dbReference type="ARBA" id="ARBA00023125"/>
    </source>
</evidence>
<organism evidence="5 6">
    <name type="scientific">Nocardia terrae</name>
    <dbReference type="NCBI Taxonomy" id="2675851"/>
    <lineage>
        <taxon>Bacteria</taxon>
        <taxon>Bacillati</taxon>
        <taxon>Actinomycetota</taxon>
        <taxon>Actinomycetes</taxon>
        <taxon>Mycobacteriales</taxon>
        <taxon>Nocardiaceae</taxon>
        <taxon>Nocardia</taxon>
    </lineage>
</organism>
<dbReference type="InterPro" id="IPR000843">
    <property type="entry name" value="HTH_LacI"/>
</dbReference>
<comment type="caution">
    <text evidence="5">The sequence shown here is derived from an EMBL/GenBank/DDBJ whole genome shotgun (WGS) entry which is preliminary data.</text>
</comment>
<evidence type="ECO:0000313" key="5">
    <source>
        <dbReference type="EMBL" id="MVU78091.1"/>
    </source>
</evidence>
<dbReference type="SMART" id="SM00354">
    <property type="entry name" value="HTH_LACI"/>
    <property type="match status" value="1"/>
</dbReference>
<keyword evidence="3" id="KW-0804">Transcription</keyword>
<dbReference type="Pfam" id="PF13377">
    <property type="entry name" value="Peripla_BP_3"/>
    <property type="match status" value="1"/>
</dbReference>
<name>A0A7K1UUZ0_9NOCA</name>
<dbReference type="GO" id="GO:0003700">
    <property type="term" value="F:DNA-binding transcription factor activity"/>
    <property type="evidence" value="ECO:0007669"/>
    <property type="project" value="TreeGrafter"/>
</dbReference>
<feature type="domain" description="HTH lacI-type" evidence="4">
    <location>
        <begin position="2"/>
        <end position="56"/>
    </location>
</feature>
<dbReference type="InterPro" id="IPR046335">
    <property type="entry name" value="LacI/GalR-like_sensor"/>
</dbReference>
<dbReference type="AlphaFoldDB" id="A0A7K1UUZ0"/>
<dbReference type="EMBL" id="WRPP01000002">
    <property type="protein sequence ID" value="MVU78091.1"/>
    <property type="molecule type" value="Genomic_DNA"/>
</dbReference>
<accession>A0A7K1UUZ0</accession>
<dbReference type="Gene3D" id="1.10.260.40">
    <property type="entry name" value="lambda repressor-like DNA-binding domains"/>
    <property type="match status" value="1"/>
</dbReference>
<evidence type="ECO:0000256" key="1">
    <source>
        <dbReference type="ARBA" id="ARBA00023015"/>
    </source>
</evidence>
<keyword evidence="1" id="KW-0805">Transcription regulation</keyword>
<protein>
    <submittedName>
        <fullName evidence="5">LacI family DNA-binding transcriptional regulator</fullName>
    </submittedName>
</protein>
<evidence type="ECO:0000259" key="4">
    <source>
        <dbReference type="PROSITE" id="PS50932"/>
    </source>
</evidence>
<keyword evidence="2 5" id="KW-0238">DNA-binding</keyword>
<dbReference type="InterPro" id="IPR010982">
    <property type="entry name" value="Lambda_DNA-bd_dom_sf"/>
</dbReference>
<dbReference type="PANTHER" id="PTHR30146">
    <property type="entry name" value="LACI-RELATED TRANSCRIPTIONAL REPRESSOR"/>
    <property type="match status" value="1"/>
</dbReference>
<dbReference type="PROSITE" id="PS50932">
    <property type="entry name" value="HTH_LACI_2"/>
    <property type="match status" value="1"/>
</dbReference>
<reference evidence="5 6" key="1">
    <citation type="submission" date="2019-12" db="EMBL/GenBank/DDBJ databases">
        <title>Nocardia sp. nov. ET3-3 isolated from soil.</title>
        <authorList>
            <person name="Kanchanasin P."/>
            <person name="Tanasupawat S."/>
            <person name="Yuki M."/>
            <person name="Kudo T."/>
        </authorList>
    </citation>
    <scope>NUCLEOTIDE SEQUENCE [LARGE SCALE GENOMIC DNA]</scope>
    <source>
        <strain evidence="5 6">ET3-3</strain>
    </source>
</reference>
<dbReference type="SUPFAM" id="SSF47413">
    <property type="entry name" value="lambda repressor-like DNA-binding domains"/>
    <property type="match status" value="1"/>
</dbReference>
<gene>
    <name evidence="5" type="ORF">GPX89_12655</name>
</gene>
<proteinExistence type="predicted"/>
<dbReference type="InterPro" id="IPR028082">
    <property type="entry name" value="Peripla_BP_I"/>
</dbReference>
<evidence type="ECO:0000256" key="3">
    <source>
        <dbReference type="ARBA" id="ARBA00023163"/>
    </source>
</evidence>
<dbReference type="SUPFAM" id="SSF53822">
    <property type="entry name" value="Periplasmic binding protein-like I"/>
    <property type="match status" value="1"/>
</dbReference>
<evidence type="ECO:0000313" key="6">
    <source>
        <dbReference type="Proteomes" id="UP000466794"/>
    </source>
</evidence>